<reference evidence="1 2" key="1">
    <citation type="submission" date="2024-06" db="EMBL/GenBank/DDBJ databases">
        <authorList>
            <person name="Steensen K."/>
            <person name="Seneca J."/>
            <person name="Bartlau N."/>
            <person name="Yu A.X."/>
            <person name="Polz M.F."/>
        </authorList>
    </citation>
    <scope>NUCLEOTIDE SEQUENCE [LARGE SCALE GENOMIC DNA]</scope>
    <source>
        <strain evidence="1 2">1F260</strain>
    </source>
</reference>
<accession>A0ABV4L0F2</accession>
<dbReference type="Proteomes" id="UP001569154">
    <property type="component" value="Unassembled WGS sequence"/>
</dbReference>
<dbReference type="RefSeq" id="WP_017015459.1">
    <property type="nucleotide sequence ID" value="NZ_AJYG02000063.1"/>
</dbReference>
<gene>
    <name evidence="1" type="ORF">ACED35_08640</name>
</gene>
<proteinExistence type="predicted"/>
<name>A0ABV4L0F2_9GAMM</name>
<comment type="caution">
    <text evidence="1">The sequence shown here is derived from an EMBL/GenBank/DDBJ whole genome shotgun (WGS) entry which is preliminary data.</text>
</comment>
<sequence>MIAKILYPKENVNGNLLWNKSDFSDKGSQISDSLKKLKPLGYWASAFPEGDGITFSVNKGVIKTDDIILSDFRDAFNWVAIDSTSCGDGNTVLAELESEDTVLNCTVMVPLEKIYLQETLEIGIYKFVCRKEFDPEPFERLAEFTSEYLQFDTSLNYRDLLKLNKTIEHNDIVINKCLSLAEHALDLVRFTHSSFIRPELTPNPAGQVSNGFYSVDIIPRGSTHLKPFELSGISRPLSVSNNWLGPQVDDLNSRVTHYLASLENSGANTEMELSAKVALRSLRQSFYSLGSESQFLNLIFTLDGLAEPESNWRGWKQRTYIAALVSKSSRSTFEQVLESYDTIYTDVRNKLVHEGKGFYELSGISSNEVCEEIFGYIKDVITLIATSSFTTKQELKDYATNLLQRTDFENAYTQVITRVSNARGKNVHLPSW</sequence>
<evidence type="ECO:0000313" key="2">
    <source>
        <dbReference type="Proteomes" id="UP001569154"/>
    </source>
</evidence>
<keyword evidence="2" id="KW-1185">Reference proteome</keyword>
<evidence type="ECO:0000313" key="1">
    <source>
        <dbReference type="EMBL" id="MEZ8081184.1"/>
    </source>
</evidence>
<dbReference type="EMBL" id="JBGONM010000016">
    <property type="protein sequence ID" value="MEZ8081184.1"/>
    <property type="molecule type" value="Genomic_DNA"/>
</dbReference>
<protein>
    <recommendedName>
        <fullName evidence="3">Apea-like HEPN domain-containing protein</fullName>
    </recommendedName>
</protein>
<organism evidence="1 2">
    <name type="scientific">Enterovibrio norvegicus</name>
    <dbReference type="NCBI Taxonomy" id="188144"/>
    <lineage>
        <taxon>Bacteria</taxon>
        <taxon>Pseudomonadati</taxon>
        <taxon>Pseudomonadota</taxon>
        <taxon>Gammaproteobacteria</taxon>
        <taxon>Vibrionales</taxon>
        <taxon>Vibrionaceae</taxon>
        <taxon>Enterovibrio</taxon>
    </lineage>
</organism>
<evidence type="ECO:0008006" key="3">
    <source>
        <dbReference type="Google" id="ProtNLM"/>
    </source>
</evidence>